<dbReference type="EMBL" id="BLXT01002163">
    <property type="protein sequence ID" value="GFN91814.1"/>
    <property type="molecule type" value="Genomic_DNA"/>
</dbReference>
<dbReference type="GO" id="GO:0006661">
    <property type="term" value="P:phosphatidylinositol biosynthetic process"/>
    <property type="evidence" value="ECO:0007669"/>
    <property type="project" value="InterPro"/>
</dbReference>
<gene>
    <name evidence="2" type="ORF">PoB_001832000</name>
</gene>
<feature type="region of interest" description="Disordered" evidence="1">
    <location>
        <begin position="270"/>
        <end position="295"/>
    </location>
</feature>
<protein>
    <submittedName>
        <fullName evidence="2">Protein vac14 homolog</fullName>
    </submittedName>
</protein>
<dbReference type="InterPro" id="IPR011989">
    <property type="entry name" value="ARM-like"/>
</dbReference>
<evidence type="ECO:0000313" key="3">
    <source>
        <dbReference type="Proteomes" id="UP000735302"/>
    </source>
</evidence>
<dbReference type="GO" id="GO:0070772">
    <property type="term" value="C:PAS complex"/>
    <property type="evidence" value="ECO:0007669"/>
    <property type="project" value="InterPro"/>
</dbReference>
<organism evidence="2 3">
    <name type="scientific">Plakobranchus ocellatus</name>
    <dbReference type="NCBI Taxonomy" id="259542"/>
    <lineage>
        <taxon>Eukaryota</taxon>
        <taxon>Metazoa</taxon>
        <taxon>Spiralia</taxon>
        <taxon>Lophotrochozoa</taxon>
        <taxon>Mollusca</taxon>
        <taxon>Gastropoda</taxon>
        <taxon>Heterobranchia</taxon>
        <taxon>Euthyneura</taxon>
        <taxon>Panpulmonata</taxon>
        <taxon>Sacoglossa</taxon>
        <taxon>Placobranchoidea</taxon>
        <taxon>Plakobranchidae</taxon>
        <taxon>Plakobranchus</taxon>
    </lineage>
</organism>
<comment type="caution">
    <text evidence="2">The sequence shown here is derived from an EMBL/GenBank/DDBJ whole genome shotgun (WGS) entry which is preliminary data.</text>
</comment>
<dbReference type="InterPro" id="IPR026825">
    <property type="entry name" value="Vac14"/>
</dbReference>
<dbReference type="Proteomes" id="UP000735302">
    <property type="component" value="Unassembled WGS sequence"/>
</dbReference>
<evidence type="ECO:0000313" key="2">
    <source>
        <dbReference type="EMBL" id="GFN91814.1"/>
    </source>
</evidence>
<dbReference type="PANTHER" id="PTHR16023">
    <property type="entry name" value="TAX1 BINDING PROTEIN-RELATED"/>
    <property type="match status" value="1"/>
</dbReference>
<dbReference type="AlphaFoldDB" id="A0AAV3Z9J0"/>
<reference evidence="2 3" key="1">
    <citation type="journal article" date="2021" name="Elife">
        <title>Chloroplast acquisition without the gene transfer in kleptoplastic sea slugs, Plakobranchus ocellatus.</title>
        <authorList>
            <person name="Maeda T."/>
            <person name="Takahashi S."/>
            <person name="Yoshida T."/>
            <person name="Shimamura S."/>
            <person name="Takaki Y."/>
            <person name="Nagai Y."/>
            <person name="Toyoda A."/>
            <person name="Suzuki Y."/>
            <person name="Arimoto A."/>
            <person name="Ishii H."/>
            <person name="Satoh N."/>
            <person name="Nishiyama T."/>
            <person name="Hasebe M."/>
            <person name="Maruyama T."/>
            <person name="Minagawa J."/>
            <person name="Obokata J."/>
            <person name="Shigenobu S."/>
        </authorList>
    </citation>
    <scope>NUCLEOTIDE SEQUENCE [LARGE SCALE GENOMIC DNA]</scope>
</reference>
<keyword evidence="3" id="KW-1185">Reference proteome</keyword>
<dbReference type="Gene3D" id="1.25.10.10">
    <property type="entry name" value="Leucine-rich Repeat Variant"/>
    <property type="match status" value="1"/>
</dbReference>
<evidence type="ECO:0000256" key="1">
    <source>
        <dbReference type="SAM" id="MobiDB-lite"/>
    </source>
</evidence>
<proteinExistence type="predicted"/>
<dbReference type="PANTHER" id="PTHR16023:SF0">
    <property type="entry name" value="PROTEIN VAC14 HOMOLOG"/>
    <property type="match status" value="1"/>
</dbReference>
<dbReference type="SUPFAM" id="SSF48371">
    <property type="entry name" value="ARM repeat"/>
    <property type="match status" value="1"/>
</dbReference>
<name>A0AAV3Z9J0_9GAST</name>
<sequence length="395" mass="44052">MLRIPWTAKKTNERVLNEANKRGSLVRRKRQATFLGHVMRRGKLEHLVTTGKIVKDLISAKQFDQIKKLLKVLEEFASSQNPNTSKGGLIGLAAVAIGLGKVARGAILPHFNEVFDGPTKDIVTSTFEGKNLHKKSICKTVCCLMDDLIQFTAISWLREFILLAGRSMLPHVAGILNAVLPCLSYSDEGRKSAMIQLEIPSVIKVLQRLLGHETIQTRVAALKWFNLLLVKTPNKTFRHIDLLMTALADPSDDVVLLDVEVLSQISSNPAGFGLPDNKTVHPPSQEKSSRSDKSAGELKLNPFFTRLMNGLVDFRGQRSFHHQEQTIILRLGTGNNSLGKDWRDTHLPRVDKGPNQLNISSDLSKLNHPQGLILARAHHPQRKAVWHHERPDPDG</sequence>
<dbReference type="GO" id="GO:0010008">
    <property type="term" value="C:endosome membrane"/>
    <property type="evidence" value="ECO:0007669"/>
    <property type="project" value="TreeGrafter"/>
</dbReference>
<dbReference type="InterPro" id="IPR016024">
    <property type="entry name" value="ARM-type_fold"/>
</dbReference>
<accession>A0AAV3Z9J0</accession>